<accession>A0ACC2FVR8</accession>
<proteinExistence type="predicted"/>
<dbReference type="Proteomes" id="UP001157502">
    <property type="component" value="Chromosome 21"/>
</dbReference>
<sequence length="111" mass="12701">MQPHKNSYPDSYKKSSKSIHDTSGMCSDSKRQRKPSHFVSQFDRFLKPMSQPLLRQCLAQCRRDVTHTAAEVRPDSLRGARHVAYRGTHRAQPIDTLKRGGEKAHKSTLEI</sequence>
<protein>
    <submittedName>
        <fullName evidence="1">Uncharacterized protein</fullName>
    </submittedName>
</protein>
<organism evidence="1 2">
    <name type="scientific">Dallia pectoralis</name>
    <name type="common">Alaska blackfish</name>
    <dbReference type="NCBI Taxonomy" id="75939"/>
    <lineage>
        <taxon>Eukaryota</taxon>
        <taxon>Metazoa</taxon>
        <taxon>Chordata</taxon>
        <taxon>Craniata</taxon>
        <taxon>Vertebrata</taxon>
        <taxon>Euteleostomi</taxon>
        <taxon>Actinopterygii</taxon>
        <taxon>Neopterygii</taxon>
        <taxon>Teleostei</taxon>
        <taxon>Protacanthopterygii</taxon>
        <taxon>Esociformes</taxon>
        <taxon>Umbridae</taxon>
        <taxon>Dallia</taxon>
    </lineage>
</organism>
<gene>
    <name evidence="1" type="ORF">DPEC_G00244590</name>
</gene>
<name>A0ACC2FVR8_DALPE</name>
<reference evidence="1" key="1">
    <citation type="submission" date="2021-05" db="EMBL/GenBank/DDBJ databases">
        <authorList>
            <person name="Pan Q."/>
            <person name="Jouanno E."/>
            <person name="Zahm M."/>
            <person name="Klopp C."/>
            <person name="Cabau C."/>
            <person name="Louis A."/>
            <person name="Berthelot C."/>
            <person name="Parey E."/>
            <person name="Roest Crollius H."/>
            <person name="Montfort J."/>
            <person name="Robinson-Rechavi M."/>
            <person name="Bouchez O."/>
            <person name="Lampietro C."/>
            <person name="Lopez Roques C."/>
            <person name="Donnadieu C."/>
            <person name="Postlethwait J."/>
            <person name="Bobe J."/>
            <person name="Dillon D."/>
            <person name="Chandos A."/>
            <person name="von Hippel F."/>
            <person name="Guiguen Y."/>
        </authorList>
    </citation>
    <scope>NUCLEOTIDE SEQUENCE</scope>
    <source>
        <strain evidence="1">YG-Jan2019</strain>
    </source>
</reference>
<evidence type="ECO:0000313" key="1">
    <source>
        <dbReference type="EMBL" id="KAJ7995440.1"/>
    </source>
</evidence>
<comment type="caution">
    <text evidence="1">The sequence shown here is derived from an EMBL/GenBank/DDBJ whole genome shotgun (WGS) entry which is preliminary data.</text>
</comment>
<evidence type="ECO:0000313" key="2">
    <source>
        <dbReference type="Proteomes" id="UP001157502"/>
    </source>
</evidence>
<dbReference type="EMBL" id="CM055748">
    <property type="protein sequence ID" value="KAJ7995440.1"/>
    <property type="molecule type" value="Genomic_DNA"/>
</dbReference>
<keyword evidence="2" id="KW-1185">Reference proteome</keyword>